<keyword evidence="3" id="KW-1185">Reference proteome</keyword>
<comment type="caution">
    <text evidence="2">The sequence shown here is derived from an EMBL/GenBank/DDBJ whole genome shotgun (WGS) entry which is preliminary data.</text>
</comment>
<dbReference type="Gene3D" id="3.30.750.24">
    <property type="entry name" value="STAS domain"/>
    <property type="match status" value="1"/>
</dbReference>
<dbReference type="AlphaFoldDB" id="A0A432MKD6"/>
<dbReference type="Proteomes" id="UP000280296">
    <property type="component" value="Unassembled WGS sequence"/>
</dbReference>
<feature type="domain" description="STAS" evidence="1">
    <location>
        <begin position="20"/>
        <end position="118"/>
    </location>
</feature>
<accession>A0A432MKD6</accession>
<name>A0A432MKD6_9BACT</name>
<dbReference type="PANTHER" id="PTHR33495">
    <property type="entry name" value="ANTI-SIGMA FACTOR ANTAGONIST TM_1081-RELATED-RELATED"/>
    <property type="match status" value="1"/>
</dbReference>
<dbReference type="RefSeq" id="WP_126725419.1">
    <property type="nucleotide sequence ID" value="NZ_RYZH01000018.1"/>
</dbReference>
<dbReference type="PANTHER" id="PTHR33495:SF2">
    <property type="entry name" value="ANTI-SIGMA FACTOR ANTAGONIST TM_1081-RELATED"/>
    <property type="match status" value="1"/>
</dbReference>
<sequence length="119" mass="13316">MSVASPWREAESFRAVEHGDFVEVKLIGDRLPEELGEALIAAASARGWCRLILDCSNVRFLTSLGLGALIRLDRQLRPAGGRLRIVGLKDDLRELFEITRIDRVVQLFGDRDAAVTRGW</sequence>
<reference evidence="2 3" key="1">
    <citation type="submission" date="2018-12" db="EMBL/GenBank/DDBJ databases">
        <authorList>
            <person name="Toschakov S.V."/>
        </authorList>
    </citation>
    <scope>NUCLEOTIDE SEQUENCE [LARGE SCALE GENOMIC DNA]</scope>
    <source>
        <strain evidence="2 3">GM2012</strain>
    </source>
</reference>
<dbReference type="InterPro" id="IPR002645">
    <property type="entry name" value="STAS_dom"/>
</dbReference>
<proteinExistence type="predicted"/>
<reference evidence="2 3" key="2">
    <citation type="submission" date="2019-01" db="EMBL/GenBank/DDBJ databases">
        <title>Tautonia sociabilis, a novel thermotolerant planctomycete of Isosphaeraceae family, isolated from a 4000 m deep subterranean habitat.</title>
        <authorList>
            <person name="Kovaleva O.L."/>
            <person name="Elcheninov A.G."/>
            <person name="Van Heerden E."/>
            <person name="Toshchakov S.V."/>
            <person name="Novikov A."/>
            <person name="Bonch-Osmolovskaya E.A."/>
            <person name="Kublanov I.V."/>
        </authorList>
    </citation>
    <scope>NUCLEOTIDE SEQUENCE [LARGE SCALE GENOMIC DNA]</scope>
    <source>
        <strain evidence="2 3">GM2012</strain>
    </source>
</reference>
<dbReference type="SUPFAM" id="SSF52091">
    <property type="entry name" value="SpoIIaa-like"/>
    <property type="match status" value="1"/>
</dbReference>
<dbReference type="EMBL" id="RYZH01000018">
    <property type="protein sequence ID" value="RUL87709.1"/>
    <property type="molecule type" value="Genomic_DNA"/>
</dbReference>
<dbReference type="OrthoDB" id="287590at2"/>
<evidence type="ECO:0000259" key="1">
    <source>
        <dbReference type="PROSITE" id="PS50801"/>
    </source>
</evidence>
<dbReference type="InterPro" id="IPR036513">
    <property type="entry name" value="STAS_dom_sf"/>
</dbReference>
<dbReference type="PROSITE" id="PS50801">
    <property type="entry name" value="STAS"/>
    <property type="match status" value="1"/>
</dbReference>
<evidence type="ECO:0000313" key="3">
    <source>
        <dbReference type="Proteomes" id="UP000280296"/>
    </source>
</evidence>
<dbReference type="Pfam" id="PF01740">
    <property type="entry name" value="STAS"/>
    <property type="match status" value="1"/>
</dbReference>
<evidence type="ECO:0000313" key="2">
    <source>
        <dbReference type="EMBL" id="RUL87709.1"/>
    </source>
</evidence>
<organism evidence="2 3">
    <name type="scientific">Tautonia sociabilis</name>
    <dbReference type="NCBI Taxonomy" id="2080755"/>
    <lineage>
        <taxon>Bacteria</taxon>
        <taxon>Pseudomonadati</taxon>
        <taxon>Planctomycetota</taxon>
        <taxon>Planctomycetia</taxon>
        <taxon>Isosphaerales</taxon>
        <taxon>Isosphaeraceae</taxon>
        <taxon>Tautonia</taxon>
    </lineage>
</organism>
<dbReference type="GO" id="GO:0043856">
    <property type="term" value="F:anti-sigma factor antagonist activity"/>
    <property type="evidence" value="ECO:0007669"/>
    <property type="project" value="TreeGrafter"/>
</dbReference>
<dbReference type="CDD" id="cd07043">
    <property type="entry name" value="STAS_anti-anti-sigma_factors"/>
    <property type="match status" value="1"/>
</dbReference>
<protein>
    <submittedName>
        <fullName evidence="2">Anti-sigma factor antagonist</fullName>
    </submittedName>
</protein>
<gene>
    <name evidence="2" type="ORF">TsocGM_11020</name>
</gene>